<evidence type="ECO:0000256" key="2">
    <source>
        <dbReference type="ARBA" id="ARBA00006411"/>
    </source>
</evidence>
<dbReference type="Pfam" id="PF14011">
    <property type="entry name" value="ESX-1_EspG"/>
    <property type="match status" value="1"/>
</dbReference>
<dbReference type="InterPro" id="IPR025734">
    <property type="entry name" value="EspG"/>
</dbReference>
<keyword evidence="7" id="KW-1185">Reference proteome</keyword>
<dbReference type="EMBL" id="BMMW01000001">
    <property type="protein sequence ID" value="GGK38639.1"/>
    <property type="molecule type" value="Genomic_DNA"/>
</dbReference>
<evidence type="ECO:0008006" key="8">
    <source>
        <dbReference type="Google" id="ProtNLM"/>
    </source>
</evidence>
<reference evidence="6" key="2">
    <citation type="submission" date="2020-09" db="EMBL/GenBank/DDBJ databases">
        <authorList>
            <person name="Sun Q."/>
            <person name="Zhou Y."/>
        </authorList>
    </citation>
    <scope>NUCLEOTIDE SEQUENCE</scope>
    <source>
        <strain evidence="6">CGMCC 4.7278</strain>
    </source>
</reference>
<evidence type="ECO:0000313" key="6">
    <source>
        <dbReference type="EMBL" id="GGK38639.1"/>
    </source>
</evidence>
<comment type="subcellular location">
    <subcellularLocation>
        <location evidence="1">Cytoplasm</location>
    </subcellularLocation>
</comment>
<gene>
    <name evidence="6" type="ORF">GCM10011591_07980</name>
</gene>
<sequence>MHRVRFTALEFDILWAAYGTDRLPYPLQYRPLIDEWDALKRERERAVETLLANYEPLVERALVALRAPDARVEIKGFADVDDSTVIRFHGAIRDNVGTTLRQLPGPASDIGGDVVIGFGRAEEVASEAVNALPACRPGTLPPIEIRRDRLNRGSDDAEYHLGMSYATEHLTRVVDRPRSSFGEVAAYAGGAIDSRPTPSIRTFWWMDYPDGRYYVRTGDPIIAEPLDAARMTTGIAQMLNRAQRVHTESRTDFPTNADPWRASR</sequence>
<evidence type="ECO:0000313" key="7">
    <source>
        <dbReference type="Proteomes" id="UP000612956"/>
    </source>
</evidence>
<dbReference type="Proteomes" id="UP000612956">
    <property type="component" value="Unassembled WGS sequence"/>
</dbReference>
<name>A0A917QA00_9NOCA</name>
<protein>
    <recommendedName>
        <fullName evidence="8">ESX secretion-associated protein EspG</fullName>
    </recommendedName>
</protein>
<evidence type="ECO:0000256" key="4">
    <source>
        <dbReference type="ARBA" id="ARBA00023186"/>
    </source>
</evidence>
<comment type="similarity">
    <text evidence="2">Belongs to the EspG family.</text>
</comment>
<dbReference type="RefSeq" id="WP_188827356.1">
    <property type="nucleotide sequence ID" value="NZ_BMMW01000001.1"/>
</dbReference>
<feature type="region of interest" description="Disordered" evidence="5">
    <location>
        <begin position="242"/>
        <end position="264"/>
    </location>
</feature>
<comment type="caution">
    <text evidence="6">The sequence shown here is derived from an EMBL/GenBank/DDBJ whole genome shotgun (WGS) entry which is preliminary data.</text>
</comment>
<keyword evidence="3" id="KW-0963">Cytoplasm</keyword>
<evidence type="ECO:0000256" key="3">
    <source>
        <dbReference type="ARBA" id="ARBA00022490"/>
    </source>
</evidence>
<evidence type="ECO:0000256" key="1">
    <source>
        <dbReference type="ARBA" id="ARBA00004496"/>
    </source>
</evidence>
<proteinExistence type="inferred from homology"/>
<evidence type="ECO:0000256" key="5">
    <source>
        <dbReference type="SAM" id="MobiDB-lite"/>
    </source>
</evidence>
<keyword evidence="4" id="KW-0143">Chaperone</keyword>
<reference evidence="6" key="1">
    <citation type="journal article" date="2014" name="Int. J. Syst. Evol. Microbiol.">
        <title>Complete genome sequence of Corynebacterium casei LMG S-19264T (=DSM 44701T), isolated from a smear-ripened cheese.</title>
        <authorList>
            <consortium name="US DOE Joint Genome Institute (JGI-PGF)"/>
            <person name="Walter F."/>
            <person name="Albersmeier A."/>
            <person name="Kalinowski J."/>
            <person name="Ruckert C."/>
        </authorList>
    </citation>
    <scope>NUCLEOTIDE SEQUENCE</scope>
    <source>
        <strain evidence="6">CGMCC 4.7278</strain>
    </source>
</reference>
<dbReference type="AlphaFoldDB" id="A0A917QA00"/>
<organism evidence="6 7">
    <name type="scientific">Nocardia camponoti</name>
    <dbReference type="NCBI Taxonomy" id="1616106"/>
    <lineage>
        <taxon>Bacteria</taxon>
        <taxon>Bacillati</taxon>
        <taxon>Actinomycetota</taxon>
        <taxon>Actinomycetes</taxon>
        <taxon>Mycobacteriales</taxon>
        <taxon>Nocardiaceae</taxon>
        <taxon>Nocardia</taxon>
    </lineage>
</organism>
<accession>A0A917QA00</accession>